<name>A0A5P2UCV4_9ACTN</name>
<dbReference type="RefSeq" id="WP_150516202.1">
    <property type="nucleotide sequence ID" value="NZ_BMVX01000024.1"/>
</dbReference>
<dbReference type="GO" id="GO:0003677">
    <property type="term" value="F:DNA binding"/>
    <property type="evidence" value="ECO:0007669"/>
    <property type="project" value="InterPro"/>
</dbReference>
<keyword evidence="4" id="KW-1185">Reference proteome</keyword>
<reference evidence="2" key="1">
    <citation type="journal article" date="2014" name="Int. J. Syst. Evol. Microbiol.">
        <title>Complete genome sequence of Corynebacterium casei LMG S-19264T (=DSM 44701T), isolated from a smear-ripened cheese.</title>
        <authorList>
            <consortium name="US DOE Joint Genome Institute (JGI-PGF)"/>
            <person name="Walter F."/>
            <person name="Albersmeier A."/>
            <person name="Kalinowski J."/>
            <person name="Ruckert C."/>
        </authorList>
    </citation>
    <scope>NUCLEOTIDE SEQUENCE</scope>
    <source>
        <strain evidence="2">JCM 4834</strain>
    </source>
</reference>
<dbReference type="InterPro" id="IPR001387">
    <property type="entry name" value="Cro/C1-type_HTH"/>
</dbReference>
<dbReference type="Proteomes" id="UP000326831">
    <property type="component" value="Chromosome"/>
</dbReference>
<sequence length="110" mass="11974">MVRLPLTPAEVGRGQRLGALLRRARGCRSMLDVALASHISPETLRKIESGRVATPAFPTIAAIAETLGLSLDAVWAEISQAERTVEDQSFLPVTRHPSLVSQHPLHIKYA</sequence>
<evidence type="ECO:0000313" key="4">
    <source>
        <dbReference type="Proteomes" id="UP000326831"/>
    </source>
</evidence>
<feature type="domain" description="HTH cro/C1-type" evidence="1">
    <location>
        <begin position="29"/>
        <end position="74"/>
    </location>
</feature>
<evidence type="ECO:0000313" key="3">
    <source>
        <dbReference type="EMBL" id="QEU77103.1"/>
    </source>
</evidence>
<gene>
    <name evidence="3" type="ORF">CP968_01185</name>
    <name evidence="2" type="ORF">GCM10010371_53230</name>
</gene>
<reference evidence="3 4" key="2">
    <citation type="submission" date="2017-09" db="EMBL/GenBank/DDBJ databases">
        <authorList>
            <person name="Lee N."/>
            <person name="Cho B.-K."/>
        </authorList>
    </citation>
    <scope>NUCLEOTIDE SEQUENCE [LARGE SCALE GENOMIC DNA]</scope>
    <source>
        <strain evidence="3 4">ATCC 27467</strain>
    </source>
</reference>
<dbReference type="EMBL" id="BMVX01000024">
    <property type="protein sequence ID" value="GGZ86608.1"/>
    <property type="molecule type" value="Genomic_DNA"/>
</dbReference>
<evidence type="ECO:0000259" key="1">
    <source>
        <dbReference type="PROSITE" id="PS50943"/>
    </source>
</evidence>
<organism evidence="3 4">
    <name type="scientific">Streptomyces subrutilus</name>
    <dbReference type="NCBI Taxonomy" id="36818"/>
    <lineage>
        <taxon>Bacteria</taxon>
        <taxon>Bacillati</taxon>
        <taxon>Actinomycetota</taxon>
        <taxon>Actinomycetes</taxon>
        <taxon>Kitasatosporales</taxon>
        <taxon>Streptomycetaceae</taxon>
        <taxon>Streptomyces</taxon>
    </lineage>
</organism>
<dbReference type="Pfam" id="PF01381">
    <property type="entry name" value="HTH_3"/>
    <property type="match status" value="1"/>
</dbReference>
<evidence type="ECO:0000313" key="2">
    <source>
        <dbReference type="EMBL" id="GGZ86608.1"/>
    </source>
</evidence>
<dbReference type="PROSITE" id="PS50943">
    <property type="entry name" value="HTH_CROC1"/>
    <property type="match status" value="1"/>
</dbReference>
<protein>
    <submittedName>
        <fullName evidence="3">XRE family transcriptional regulator</fullName>
    </submittedName>
</protein>
<dbReference type="EMBL" id="CP023701">
    <property type="protein sequence ID" value="QEU77103.1"/>
    <property type="molecule type" value="Genomic_DNA"/>
</dbReference>
<dbReference type="Proteomes" id="UP000634660">
    <property type="component" value="Unassembled WGS sequence"/>
</dbReference>
<dbReference type="AlphaFoldDB" id="A0A5P2UCV4"/>
<reference evidence="2" key="3">
    <citation type="submission" date="2020-09" db="EMBL/GenBank/DDBJ databases">
        <authorList>
            <person name="Sun Q."/>
            <person name="Ohkuma M."/>
        </authorList>
    </citation>
    <scope>NUCLEOTIDE SEQUENCE</scope>
    <source>
        <strain evidence="2">JCM 4834</strain>
    </source>
</reference>
<accession>A0A5P2UCV4</accession>
<dbReference type="KEGG" id="ssub:CP968_01185"/>
<dbReference type="SUPFAM" id="SSF47413">
    <property type="entry name" value="lambda repressor-like DNA-binding domains"/>
    <property type="match status" value="1"/>
</dbReference>
<dbReference type="Gene3D" id="1.10.260.40">
    <property type="entry name" value="lambda repressor-like DNA-binding domains"/>
    <property type="match status" value="1"/>
</dbReference>
<proteinExistence type="predicted"/>
<dbReference type="SMART" id="SM00530">
    <property type="entry name" value="HTH_XRE"/>
    <property type="match status" value="1"/>
</dbReference>
<dbReference type="CDD" id="cd00093">
    <property type="entry name" value="HTH_XRE"/>
    <property type="match status" value="1"/>
</dbReference>
<dbReference type="InterPro" id="IPR010982">
    <property type="entry name" value="Lambda_DNA-bd_dom_sf"/>
</dbReference>
<dbReference type="OrthoDB" id="5196639at2"/>